<dbReference type="Proteomes" id="UP000215545">
    <property type="component" value="Unassembled WGS sequence"/>
</dbReference>
<dbReference type="Proteomes" id="UP000186385">
    <property type="component" value="Unassembled WGS sequence"/>
</dbReference>
<dbReference type="AlphaFoldDB" id="A0A1N6RTK4"/>
<name>A0A1N6RTK4_9BACI</name>
<dbReference type="PROSITE" id="PS51760">
    <property type="entry name" value="GH10_2"/>
    <property type="match status" value="1"/>
</dbReference>
<dbReference type="EMBL" id="FTLX01000002">
    <property type="protein sequence ID" value="SIQ32148.1"/>
    <property type="molecule type" value="Genomic_DNA"/>
</dbReference>
<dbReference type="EMBL" id="MWSK01000002">
    <property type="protein sequence ID" value="OXS79136.1"/>
    <property type="molecule type" value="Genomic_DNA"/>
</dbReference>
<evidence type="ECO:0000259" key="9">
    <source>
        <dbReference type="PROSITE" id="PS51760"/>
    </source>
</evidence>
<evidence type="ECO:0000313" key="13">
    <source>
        <dbReference type="Proteomes" id="UP000215545"/>
    </source>
</evidence>
<dbReference type="STRING" id="1017273.SAMN05443094_102214"/>
<dbReference type="InterPro" id="IPR017853">
    <property type="entry name" value="GH"/>
</dbReference>
<dbReference type="PANTHER" id="PTHR31490">
    <property type="entry name" value="GLYCOSYL HYDROLASE"/>
    <property type="match status" value="1"/>
</dbReference>
<dbReference type="EC" id="3.2.1.8" evidence="8"/>
<reference evidence="11 12" key="1">
    <citation type="submission" date="2017-01" db="EMBL/GenBank/DDBJ databases">
        <authorList>
            <person name="Mah S.A."/>
            <person name="Swanson W.J."/>
            <person name="Moy G.W."/>
            <person name="Vacquier V.D."/>
        </authorList>
    </citation>
    <scope>NUCLEOTIDE SEQUENCE [LARGE SCALE GENOMIC DNA]</scope>
    <source>
        <strain evidence="11 12">NIO-1016</strain>
    </source>
</reference>
<dbReference type="GO" id="GO:0045493">
    <property type="term" value="P:xylan catabolic process"/>
    <property type="evidence" value="ECO:0007669"/>
    <property type="project" value="UniProtKB-KW"/>
</dbReference>
<dbReference type="SUPFAM" id="SSF51445">
    <property type="entry name" value="(Trans)glycosidases"/>
    <property type="match status" value="1"/>
</dbReference>
<keyword evidence="6 8" id="KW-0326">Glycosidase</keyword>
<evidence type="ECO:0000256" key="3">
    <source>
        <dbReference type="ARBA" id="ARBA00022651"/>
    </source>
</evidence>
<evidence type="ECO:0000256" key="1">
    <source>
        <dbReference type="ARBA" id="ARBA00000681"/>
    </source>
</evidence>
<gene>
    <name evidence="10" type="ORF">B1B05_05005</name>
    <name evidence="11" type="ORF">SAMN05443094_102214</name>
</gene>
<evidence type="ECO:0000313" key="10">
    <source>
        <dbReference type="EMBL" id="OXS79136.1"/>
    </source>
</evidence>
<keyword evidence="3 11" id="KW-0858">Xylan degradation</keyword>
<evidence type="ECO:0000256" key="4">
    <source>
        <dbReference type="ARBA" id="ARBA00022801"/>
    </source>
</evidence>
<comment type="similarity">
    <text evidence="8">Belongs to the glycosyl hydrolase 10 (cellulase F) family.</text>
</comment>
<comment type="pathway">
    <text evidence="2">Glycan degradation; xylan degradation.</text>
</comment>
<comment type="catalytic activity">
    <reaction evidence="1 8">
        <text>Endohydrolysis of (1-&gt;4)-beta-D-xylosidic linkages in xylans.</text>
        <dbReference type="EC" id="3.2.1.8"/>
    </reaction>
</comment>
<dbReference type="Pfam" id="PF00331">
    <property type="entry name" value="Glyco_hydro_10"/>
    <property type="match status" value="1"/>
</dbReference>
<dbReference type="PRINTS" id="PR00134">
    <property type="entry name" value="GLHYDRLASE10"/>
</dbReference>
<keyword evidence="4 8" id="KW-0378">Hydrolase</keyword>
<evidence type="ECO:0000256" key="5">
    <source>
        <dbReference type="ARBA" id="ARBA00023277"/>
    </source>
</evidence>
<proteinExistence type="inferred from homology"/>
<dbReference type="PANTHER" id="PTHR31490:SF90">
    <property type="entry name" value="ENDO-1,4-BETA-XYLANASE A"/>
    <property type="match status" value="1"/>
</dbReference>
<dbReference type="InterPro" id="IPR001000">
    <property type="entry name" value="GH10_dom"/>
</dbReference>
<reference evidence="13" key="2">
    <citation type="submission" date="2017-03" db="EMBL/GenBank/DDBJ databases">
        <title>Bacillus sp. V-88(T) DSM27956, whole genome shotgun sequencing project.</title>
        <authorList>
            <person name="Dastager S.G."/>
            <person name="Neurgaonkar P.S."/>
            <person name="Dharne M.S."/>
        </authorList>
    </citation>
    <scope>NUCLEOTIDE SEQUENCE [LARGE SCALE GENOMIC DNA]</scope>
    <source>
        <strain evidence="13">DSM 25145</strain>
    </source>
</reference>
<evidence type="ECO:0000313" key="12">
    <source>
        <dbReference type="Proteomes" id="UP000186385"/>
    </source>
</evidence>
<dbReference type="SMART" id="SM00633">
    <property type="entry name" value="Glyco_10"/>
    <property type="match status" value="1"/>
</dbReference>
<evidence type="ECO:0000313" key="11">
    <source>
        <dbReference type="EMBL" id="SIQ32148.1"/>
    </source>
</evidence>
<evidence type="ECO:0000256" key="2">
    <source>
        <dbReference type="ARBA" id="ARBA00004851"/>
    </source>
</evidence>
<keyword evidence="13" id="KW-1185">Reference proteome</keyword>
<evidence type="ECO:0000256" key="8">
    <source>
        <dbReference type="RuleBase" id="RU361174"/>
    </source>
</evidence>
<keyword evidence="5 8" id="KW-0119">Carbohydrate metabolism</keyword>
<sequence length="344" mass="40045">MTKQGIQQNIPSLSDVYKKHFRIGAAVNPMTLHDQEAFILKHFNSLTAENVMKFERLQPEEGHFTFTHADELIAIAQQNNKQVRGHTLVWHNQTPDWVFQQSNGEEADRQLLLERMKQHIFTVMERYKGKIGSWDVVNEAVSDSGTDLLRESKWRSIIGDDFIDKAFEYAHMADPDARLFYNDYNESHPEKREKIYSVAKGLVERGIPIHGIGLQAHWNLSEPSLDHIKQAIERYASLGLKLHITEMDVSAFSFEDKRADLTAPTEEMTDKLTERYRSFFDLMTEYAAVIDSVTFWGVADNYTWLDDFPVKGRKNWPLLFDEHLQPKPSFWEVVDVARKERVEK</sequence>
<dbReference type="Gene3D" id="3.20.20.80">
    <property type="entry name" value="Glycosidases"/>
    <property type="match status" value="1"/>
</dbReference>
<evidence type="ECO:0000256" key="7">
    <source>
        <dbReference type="ARBA" id="ARBA00023326"/>
    </source>
</evidence>
<protein>
    <recommendedName>
        <fullName evidence="8">Beta-xylanase</fullName>
        <ecNumber evidence="8">3.2.1.8</ecNumber>
    </recommendedName>
</protein>
<dbReference type="GO" id="GO:0031176">
    <property type="term" value="F:endo-1,4-beta-xylanase activity"/>
    <property type="evidence" value="ECO:0007669"/>
    <property type="project" value="UniProtKB-EC"/>
</dbReference>
<accession>A0A1N6RTK4</accession>
<dbReference type="RefSeq" id="WP_045850701.1">
    <property type="nucleotide sequence ID" value="NZ_FTLX01000002.1"/>
</dbReference>
<dbReference type="InterPro" id="IPR044846">
    <property type="entry name" value="GH10"/>
</dbReference>
<keyword evidence="7 8" id="KW-0624">Polysaccharide degradation</keyword>
<reference evidence="10" key="3">
    <citation type="submission" date="2017-03" db="EMBL/GenBank/DDBJ databases">
        <authorList>
            <person name="Dastager S.G."/>
            <person name="Neurgaonkar P.S."/>
            <person name="Dharne M.S."/>
        </authorList>
    </citation>
    <scope>NUCLEOTIDE SEQUENCE</scope>
    <source>
        <strain evidence="10">DSM 25145</strain>
    </source>
</reference>
<organism evidence="11 12">
    <name type="scientific">Domibacillus enclensis</name>
    <dbReference type="NCBI Taxonomy" id="1017273"/>
    <lineage>
        <taxon>Bacteria</taxon>
        <taxon>Bacillati</taxon>
        <taxon>Bacillota</taxon>
        <taxon>Bacilli</taxon>
        <taxon>Bacillales</taxon>
        <taxon>Bacillaceae</taxon>
        <taxon>Domibacillus</taxon>
    </lineage>
</organism>
<evidence type="ECO:0000256" key="6">
    <source>
        <dbReference type="ARBA" id="ARBA00023295"/>
    </source>
</evidence>
<feature type="domain" description="GH10" evidence="9">
    <location>
        <begin position="7"/>
        <end position="336"/>
    </location>
</feature>